<keyword evidence="1" id="KW-0902">Two-component regulatory system</keyword>
<dbReference type="EMBL" id="JAZHBO010000001">
    <property type="protein sequence ID" value="MEF2154810.1"/>
    <property type="molecule type" value="Genomic_DNA"/>
</dbReference>
<feature type="domain" description="Response regulatory" evidence="3">
    <location>
        <begin position="2"/>
        <end position="116"/>
    </location>
</feature>
<feature type="domain" description="HTH LytTR-type" evidence="4">
    <location>
        <begin position="138"/>
        <end position="243"/>
    </location>
</feature>
<keyword evidence="2" id="KW-0597">Phosphoprotein</keyword>
<name>A0ABU7UW47_9GAMM</name>
<reference evidence="5 6" key="1">
    <citation type="submission" date="2024-01" db="EMBL/GenBank/DDBJ databases">
        <title>Novel species of the genus Luteimonas isolated from rivers.</title>
        <authorList>
            <person name="Lu H."/>
        </authorList>
    </citation>
    <scope>NUCLEOTIDE SEQUENCE [LARGE SCALE GENOMIC DNA]</scope>
    <source>
        <strain evidence="5 6">FXH3W</strain>
    </source>
</reference>
<keyword evidence="6" id="KW-1185">Reference proteome</keyword>
<dbReference type="RefSeq" id="WP_331702966.1">
    <property type="nucleotide sequence ID" value="NZ_JAZHBO010000001.1"/>
</dbReference>
<comment type="caution">
    <text evidence="5">The sequence shown here is derived from an EMBL/GenBank/DDBJ whole genome shotgun (WGS) entry which is preliminary data.</text>
</comment>
<dbReference type="InterPro" id="IPR007492">
    <property type="entry name" value="LytTR_DNA-bd_dom"/>
</dbReference>
<dbReference type="Gene3D" id="3.40.50.2300">
    <property type="match status" value="1"/>
</dbReference>
<dbReference type="InterPro" id="IPR046947">
    <property type="entry name" value="LytR-like"/>
</dbReference>
<dbReference type="PANTHER" id="PTHR37299">
    <property type="entry name" value="TRANSCRIPTIONAL REGULATOR-RELATED"/>
    <property type="match status" value="1"/>
</dbReference>
<evidence type="ECO:0000313" key="5">
    <source>
        <dbReference type="EMBL" id="MEF2154810.1"/>
    </source>
</evidence>
<keyword evidence="5" id="KW-0238">DNA-binding</keyword>
<dbReference type="PROSITE" id="PS50930">
    <property type="entry name" value="HTH_LYTTR"/>
    <property type="match status" value="1"/>
</dbReference>
<evidence type="ECO:0000259" key="4">
    <source>
        <dbReference type="PROSITE" id="PS50930"/>
    </source>
</evidence>
<dbReference type="SUPFAM" id="SSF52172">
    <property type="entry name" value="CheY-like"/>
    <property type="match status" value="1"/>
</dbReference>
<evidence type="ECO:0000313" key="6">
    <source>
        <dbReference type="Proteomes" id="UP001356170"/>
    </source>
</evidence>
<dbReference type="SMART" id="SM00448">
    <property type="entry name" value="REC"/>
    <property type="match status" value="1"/>
</dbReference>
<gene>
    <name evidence="5" type="ORF">V3390_00930</name>
</gene>
<sequence length="248" mass="28331">MKVLIIESDLRLCRHWVSRLRSERVDAEIHQTSELRGAFGAFQQLKPEVVLLDLQIGHGRGLELCRRIGDWSERTAVVVIGSKASDACAALDAGAVDFLVRPLEYERLEQALDKAAHLSAGLRTERLRVAETESPFEFVASRLHGELKIIPIREIRCFRAEDKYVTAVHRHGEDLIDEPLWRLEERFGAHHFVRVHRNGLVARQAIRSLRSSGRHRHTVILHDGQEMPVSRRHVAPLRRLLLDRLNGG</sequence>
<evidence type="ECO:0000259" key="3">
    <source>
        <dbReference type="PROSITE" id="PS50110"/>
    </source>
</evidence>
<dbReference type="Proteomes" id="UP001356170">
    <property type="component" value="Unassembled WGS sequence"/>
</dbReference>
<dbReference type="Pfam" id="PF04397">
    <property type="entry name" value="LytTR"/>
    <property type="match status" value="1"/>
</dbReference>
<dbReference type="SMART" id="SM00850">
    <property type="entry name" value="LytTR"/>
    <property type="match status" value="1"/>
</dbReference>
<dbReference type="InterPro" id="IPR011006">
    <property type="entry name" value="CheY-like_superfamily"/>
</dbReference>
<evidence type="ECO:0000256" key="2">
    <source>
        <dbReference type="PROSITE-ProRule" id="PRU00169"/>
    </source>
</evidence>
<dbReference type="PROSITE" id="PS50110">
    <property type="entry name" value="RESPONSE_REGULATORY"/>
    <property type="match status" value="1"/>
</dbReference>
<dbReference type="PANTHER" id="PTHR37299:SF1">
    <property type="entry name" value="STAGE 0 SPORULATION PROTEIN A HOMOLOG"/>
    <property type="match status" value="1"/>
</dbReference>
<dbReference type="InterPro" id="IPR001789">
    <property type="entry name" value="Sig_transdc_resp-reg_receiver"/>
</dbReference>
<dbReference type="Pfam" id="PF00072">
    <property type="entry name" value="Response_reg"/>
    <property type="match status" value="1"/>
</dbReference>
<dbReference type="Gene3D" id="2.40.50.1020">
    <property type="entry name" value="LytTr DNA-binding domain"/>
    <property type="match status" value="1"/>
</dbReference>
<feature type="modified residue" description="4-aspartylphosphate" evidence="2">
    <location>
        <position position="53"/>
    </location>
</feature>
<dbReference type="GO" id="GO:0003677">
    <property type="term" value="F:DNA binding"/>
    <property type="evidence" value="ECO:0007669"/>
    <property type="project" value="UniProtKB-KW"/>
</dbReference>
<accession>A0ABU7UW47</accession>
<organism evidence="5 6">
    <name type="scientific">Aquilutibacter rugosus</name>
    <dbReference type="NCBI Taxonomy" id="3115820"/>
    <lineage>
        <taxon>Bacteria</taxon>
        <taxon>Pseudomonadati</taxon>
        <taxon>Pseudomonadota</taxon>
        <taxon>Gammaproteobacteria</taxon>
        <taxon>Lysobacterales</taxon>
        <taxon>Lysobacteraceae</taxon>
        <taxon>Aquilutibacter</taxon>
    </lineage>
</organism>
<protein>
    <submittedName>
        <fullName evidence="5">LytTR family DNA-binding domain-containing protein</fullName>
    </submittedName>
</protein>
<proteinExistence type="predicted"/>
<evidence type="ECO:0000256" key="1">
    <source>
        <dbReference type="ARBA" id="ARBA00023012"/>
    </source>
</evidence>